<evidence type="ECO:0000256" key="6">
    <source>
        <dbReference type="ARBA" id="ARBA00023010"/>
    </source>
</evidence>
<comment type="similarity">
    <text evidence="2">Belongs to the GLE1 family.</text>
</comment>
<dbReference type="RefSeq" id="XP_007776834.1">
    <property type="nucleotide sequence ID" value="XM_007778644.1"/>
</dbReference>
<dbReference type="GO" id="GO:0005737">
    <property type="term" value="C:cytoplasm"/>
    <property type="evidence" value="ECO:0007669"/>
    <property type="project" value="TreeGrafter"/>
</dbReference>
<keyword evidence="13" id="KW-1185">Reference proteome</keyword>
<keyword evidence="7" id="KW-0906">Nuclear pore complex</keyword>
<dbReference type="GO" id="GO:0016973">
    <property type="term" value="P:poly(A)+ mRNA export from nucleus"/>
    <property type="evidence" value="ECO:0007669"/>
    <property type="project" value="InterPro"/>
</dbReference>
<dbReference type="PANTHER" id="PTHR12960">
    <property type="entry name" value="GLE-1-RELATED"/>
    <property type="match status" value="1"/>
</dbReference>
<dbReference type="GO" id="GO:0031369">
    <property type="term" value="F:translation initiation factor binding"/>
    <property type="evidence" value="ECO:0007669"/>
    <property type="project" value="TreeGrafter"/>
</dbReference>
<keyword evidence="5" id="KW-0653">Protein transport</keyword>
<feature type="compositionally biased region" description="Basic and acidic residues" evidence="11">
    <location>
        <begin position="163"/>
        <end position="201"/>
    </location>
</feature>
<dbReference type="GO" id="GO:0044614">
    <property type="term" value="C:nuclear pore cytoplasmic filaments"/>
    <property type="evidence" value="ECO:0007669"/>
    <property type="project" value="TreeGrafter"/>
</dbReference>
<accession>R7YHY9</accession>
<evidence type="ECO:0000256" key="8">
    <source>
        <dbReference type="ARBA" id="ARBA00023242"/>
    </source>
</evidence>
<evidence type="ECO:0000256" key="7">
    <source>
        <dbReference type="ARBA" id="ARBA00023132"/>
    </source>
</evidence>
<dbReference type="GO" id="GO:0015031">
    <property type="term" value="P:protein transport"/>
    <property type="evidence" value="ECO:0007669"/>
    <property type="project" value="UniProtKB-KW"/>
</dbReference>
<evidence type="ECO:0000256" key="3">
    <source>
        <dbReference type="ARBA" id="ARBA00022448"/>
    </source>
</evidence>
<dbReference type="GO" id="GO:0005543">
    <property type="term" value="F:phospholipid binding"/>
    <property type="evidence" value="ECO:0007669"/>
    <property type="project" value="TreeGrafter"/>
</dbReference>
<dbReference type="Pfam" id="PF07817">
    <property type="entry name" value="GLE1"/>
    <property type="match status" value="1"/>
</dbReference>
<dbReference type="OrthoDB" id="420884at2759"/>
<keyword evidence="4" id="KW-0509">mRNA transport</keyword>
<dbReference type="Gene3D" id="1.25.40.510">
    <property type="entry name" value="GLE1-like"/>
    <property type="match status" value="1"/>
</dbReference>
<proteinExistence type="inferred from homology"/>
<dbReference type="PANTHER" id="PTHR12960:SF0">
    <property type="entry name" value="MRNA EXPORT FACTOR GLE1"/>
    <property type="match status" value="1"/>
</dbReference>
<comment type="subcellular location">
    <subcellularLocation>
        <location evidence="1">Nucleus</location>
        <location evidence="1">Nuclear pore complex</location>
    </subcellularLocation>
</comment>
<evidence type="ECO:0000256" key="1">
    <source>
        <dbReference type="ARBA" id="ARBA00004567"/>
    </source>
</evidence>
<dbReference type="eggNOG" id="KOG2412">
    <property type="taxonomic scope" value="Eukaryota"/>
</dbReference>
<feature type="compositionally biased region" description="Polar residues" evidence="11">
    <location>
        <begin position="209"/>
        <end position="223"/>
    </location>
</feature>
<dbReference type="GeneID" id="19898043"/>
<evidence type="ECO:0000313" key="13">
    <source>
        <dbReference type="Proteomes" id="UP000016924"/>
    </source>
</evidence>
<dbReference type="InterPro" id="IPR012476">
    <property type="entry name" value="GLE1"/>
</dbReference>
<dbReference type="OMA" id="ILWAKYR"/>
<feature type="region of interest" description="Disordered" evidence="11">
    <location>
        <begin position="163"/>
        <end position="225"/>
    </location>
</feature>
<gene>
    <name evidence="12" type="ORF">W97_00732</name>
</gene>
<reference evidence="13" key="1">
    <citation type="submission" date="2012-06" db="EMBL/GenBank/DDBJ databases">
        <title>The genome sequence of Coniosporium apollinis CBS 100218.</title>
        <authorList>
            <consortium name="The Broad Institute Genome Sequencing Platform"/>
            <person name="Cuomo C."/>
            <person name="Gorbushina A."/>
            <person name="Noack S."/>
            <person name="Walker B."/>
            <person name="Young S.K."/>
            <person name="Zeng Q."/>
            <person name="Gargeya S."/>
            <person name="Fitzgerald M."/>
            <person name="Haas B."/>
            <person name="Abouelleil A."/>
            <person name="Alvarado L."/>
            <person name="Arachchi H.M."/>
            <person name="Berlin A.M."/>
            <person name="Chapman S.B."/>
            <person name="Goldberg J."/>
            <person name="Griggs A."/>
            <person name="Gujja S."/>
            <person name="Hansen M."/>
            <person name="Howarth C."/>
            <person name="Imamovic A."/>
            <person name="Larimer J."/>
            <person name="McCowan C."/>
            <person name="Montmayeur A."/>
            <person name="Murphy C."/>
            <person name="Neiman D."/>
            <person name="Pearson M."/>
            <person name="Priest M."/>
            <person name="Roberts A."/>
            <person name="Saif S."/>
            <person name="Shea T."/>
            <person name="Sisk P."/>
            <person name="Sykes S."/>
            <person name="Wortman J."/>
            <person name="Nusbaum C."/>
            <person name="Birren B."/>
        </authorList>
    </citation>
    <scope>NUCLEOTIDE SEQUENCE [LARGE SCALE GENOMIC DNA]</scope>
    <source>
        <strain evidence="13">CBS 100218</strain>
    </source>
</reference>
<dbReference type="GO" id="GO:0000822">
    <property type="term" value="F:inositol hexakisphosphate binding"/>
    <property type="evidence" value="ECO:0007669"/>
    <property type="project" value="TreeGrafter"/>
</dbReference>
<name>R7YHY9_CONA1</name>
<evidence type="ECO:0000313" key="12">
    <source>
        <dbReference type="EMBL" id="EON61517.1"/>
    </source>
</evidence>
<evidence type="ECO:0000256" key="2">
    <source>
        <dbReference type="ARBA" id="ARBA00011056"/>
    </source>
</evidence>
<protein>
    <recommendedName>
        <fullName evidence="9">mRNA export factor GLE1</fullName>
    </recommendedName>
    <alternativeName>
        <fullName evidence="10">Nucleoporin GLE1</fullName>
    </alternativeName>
</protein>
<dbReference type="AlphaFoldDB" id="R7YHY9"/>
<keyword evidence="8" id="KW-0539">Nucleus</keyword>
<feature type="region of interest" description="Disordered" evidence="11">
    <location>
        <begin position="1"/>
        <end position="44"/>
    </location>
</feature>
<dbReference type="Proteomes" id="UP000016924">
    <property type="component" value="Unassembled WGS sequence"/>
</dbReference>
<dbReference type="STRING" id="1168221.R7YHY9"/>
<dbReference type="InterPro" id="IPR038506">
    <property type="entry name" value="GLE1-like_sf"/>
</dbReference>
<organism evidence="12 13">
    <name type="scientific">Coniosporium apollinis (strain CBS 100218)</name>
    <name type="common">Rock-inhabiting black yeast</name>
    <dbReference type="NCBI Taxonomy" id="1168221"/>
    <lineage>
        <taxon>Eukaryota</taxon>
        <taxon>Fungi</taxon>
        <taxon>Dikarya</taxon>
        <taxon>Ascomycota</taxon>
        <taxon>Pezizomycotina</taxon>
        <taxon>Dothideomycetes</taxon>
        <taxon>Dothideomycetes incertae sedis</taxon>
        <taxon>Coniosporium</taxon>
    </lineage>
</organism>
<dbReference type="HOGENOM" id="CLU_018821_0_0_1"/>
<sequence length="557" mass="63782">MASSSPNGLDTPAKQPYREARRSRSSRGDEPADSPSRQLHREFSQLYLDSDRSFLARLDEAAEERAKEHVEALEYSKAQHERVRQTADIARLRFELEHEKERQKREDDERRALERERRELAEQETAERQRQREALERIEAERQRAAEEAKAVAEAEARLRVQQERQAAEKSRREADQAESDRKAREAAEAAERTSREEKPRVVPPPTTMAMTAVSQSAPSQPQLAGASSWASDISHLVSPLAQKEAIHQQYLELHKRLKDFRRWMKGLRVQYPTLKEKMGPHRREMKNQISKLTRVRGANTKPLSAIRAIFQDALNYREGPTIDARLYFVTPLPVASEAEAQVPALLLFLMNSFAKLIFAQFIDEGGTGREVDHVGLCAGQIFAQNEHRFHGVPFTDLLLCKFHVFCPVLFGIYGDPKTDAGKRRIGWRWDSDEGQWVDTKKHSERMTGLGAGFASISLRDFSKAKNFKTFYPNSNYWRALSNIVNTRPRDVTDTHYLVLKSLTERFAAKFIQFYGHAAIVALRKALLEFPKHKKSVASDALGTVVEAIKRDFHITL</sequence>
<evidence type="ECO:0000256" key="9">
    <source>
        <dbReference type="ARBA" id="ARBA00026227"/>
    </source>
</evidence>
<evidence type="ECO:0000256" key="10">
    <source>
        <dbReference type="ARBA" id="ARBA00029983"/>
    </source>
</evidence>
<keyword evidence="6" id="KW-0811">Translocation</keyword>
<dbReference type="EMBL" id="JH767555">
    <property type="protein sequence ID" value="EON61517.1"/>
    <property type="molecule type" value="Genomic_DNA"/>
</dbReference>
<evidence type="ECO:0000256" key="5">
    <source>
        <dbReference type="ARBA" id="ARBA00022927"/>
    </source>
</evidence>
<feature type="compositionally biased region" description="Basic and acidic residues" evidence="11">
    <location>
        <begin position="16"/>
        <end position="30"/>
    </location>
</feature>
<evidence type="ECO:0000256" key="4">
    <source>
        <dbReference type="ARBA" id="ARBA00022816"/>
    </source>
</evidence>
<keyword evidence="3" id="KW-0813">Transport</keyword>
<evidence type="ECO:0000256" key="11">
    <source>
        <dbReference type="SAM" id="MobiDB-lite"/>
    </source>
</evidence>